<reference evidence="3" key="1">
    <citation type="submission" date="2016-10" db="EMBL/GenBank/DDBJ databases">
        <authorList>
            <person name="Varghese N."/>
            <person name="Submissions S."/>
        </authorList>
    </citation>
    <scope>NUCLEOTIDE SEQUENCE [LARGE SCALE GENOMIC DNA]</scope>
    <source>
        <strain evidence="3">Nm44</strain>
    </source>
</reference>
<dbReference type="OrthoDB" id="5568302at2"/>
<evidence type="ECO:0000313" key="2">
    <source>
        <dbReference type="EMBL" id="SFL97202.1"/>
    </source>
</evidence>
<evidence type="ECO:0000313" key="3">
    <source>
        <dbReference type="Proteomes" id="UP000183287"/>
    </source>
</evidence>
<dbReference type="Gene3D" id="3.40.50.10610">
    <property type="entry name" value="ABC-type transport auxiliary lipoprotein component"/>
    <property type="match status" value="1"/>
</dbReference>
<dbReference type="Pfam" id="PF03886">
    <property type="entry name" value="ABC_trans_aux"/>
    <property type="match status" value="1"/>
</dbReference>
<dbReference type="EMBL" id="FOUB01000008">
    <property type="protein sequence ID" value="SFL97202.1"/>
    <property type="molecule type" value="Genomic_DNA"/>
</dbReference>
<sequence>MIKFAIVFLLLAGCSLTPQKNSPVTVYDFGLQRPAGHNNPIPFNTSIFIAEIKAPIWLDNSAIQYRLAYHDQARSYAYANSRWAASPAKLLTLRIKDHLITQNGMISSHDGLKADYTLYIELVEFTQVFDKPDNSLAIIRLRASLIERNSRLLLAQENFCSEQAAPSADAAGAVAALISASDSVSDKLSQWLSDYLTKNKRNVSGSPLIPFLNQN</sequence>
<accession>A0A1I4M1U9</accession>
<keyword evidence="3" id="KW-1185">Reference proteome</keyword>
<gene>
    <name evidence="2" type="ORF">SAMN05421863_100840</name>
</gene>
<evidence type="ECO:0000259" key="1">
    <source>
        <dbReference type="Pfam" id="PF03886"/>
    </source>
</evidence>
<organism evidence="2 3">
    <name type="scientific">Nitrosomonas communis</name>
    <dbReference type="NCBI Taxonomy" id="44574"/>
    <lineage>
        <taxon>Bacteria</taxon>
        <taxon>Pseudomonadati</taxon>
        <taxon>Pseudomonadota</taxon>
        <taxon>Betaproteobacteria</taxon>
        <taxon>Nitrosomonadales</taxon>
        <taxon>Nitrosomonadaceae</taxon>
        <taxon>Nitrosomonas</taxon>
    </lineage>
</organism>
<dbReference type="Proteomes" id="UP000183287">
    <property type="component" value="Unassembled WGS sequence"/>
</dbReference>
<dbReference type="InterPro" id="IPR005586">
    <property type="entry name" value="ABC_trans_aux"/>
</dbReference>
<dbReference type="RefSeq" id="WP_074904275.1">
    <property type="nucleotide sequence ID" value="NZ_FOUB01000008.1"/>
</dbReference>
<dbReference type="AlphaFoldDB" id="A0A1I4M1U9"/>
<feature type="domain" description="ABC-type transport auxiliary lipoprotein component" evidence="1">
    <location>
        <begin position="31"/>
        <end position="187"/>
    </location>
</feature>
<dbReference type="STRING" id="44574.AAW31_03930"/>
<name>A0A1I4M1U9_9PROT</name>
<protein>
    <submittedName>
        <fullName evidence="2">Cholesterol transport system auxiliary component</fullName>
    </submittedName>
</protein>
<dbReference type="SUPFAM" id="SSF159594">
    <property type="entry name" value="XCC0632-like"/>
    <property type="match status" value="1"/>
</dbReference>
<proteinExistence type="predicted"/>